<dbReference type="Proteomes" id="UP001055879">
    <property type="component" value="Linkage Group LG01"/>
</dbReference>
<dbReference type="EMBL" id="CM042047">
    <property type="protein sequence ID" value="KAI3770810.1"/>
    <property type="molecule type" value="Genomic_DNA"/>
</dbReference>
<accession>A0ACB9FIX1</accession>
<gene>
    <name evidence="1" type="ORF">L6452_01954</name>
</gene>
<protein>
    <submittedName>
        <fullName evidence="1">Uncharacterized protein</fullName>
    </submittedName>
</protein>
<reference evidence="2" key="1">
    <citation type="journal article" date="2022" name="Mol. Ecol. Resour.">
        <title>The genomes of chicory, endive, great burdock and yacon provide insights into Asteraceae palaeo-polyploidization history and plant inulin production.</title>
        <authorList>
            <person name="Fan W."/>
            <person name="Wang S."/>
            <person name="Wang H."/>
            <person name="Wang A."/>
            <person name="Jiang F."/>
            <person name="Liu H."/>
            <person name="Zhao H."/>
            <person name="Xu D."/>
            <person name="Zhang Y."/>
        </authorList>
    </citation>
    <scope>NUCLEOTIDE SEQUENCE [LARGE SCALE GENOMIC DNA]</scope>
    <source>
        <strain evidence="2">cv. Niubang</strain>
    </source>
</reference>
<evidence type="ECO:0000313" key="2">
    <source>
        <dbReference type="Proteomes" id="UP001055879"/>
    </source>
</evidence>
<organism evidence="1 2">
    <name type="scientific">Arctium lappa</name>
    <name type="common">Greater burdock</name>
    <name type="synonym">Lappa major</name>
    <dbReference type="NCBI Taxonomy" id="4217"/>
    <lineage>
        <taxon>Eukaryota</taxon>
        <taxon>Viridiplantae</taxon>
        <taxon>Streptophyta</taxon>
        <taxon>Embryophyta</taxon>
        <taxon>Tracheophyta</taxon>
        <taxon>Spermatophyta</taxon>
        <taxon>Magnoliopsida</taxon>
        <taxon>eudicotyledons</taxon>
        <taxon>Gunneridae</taxon>
        <taxon>Pentapetalae</taxon>
        <taxon>asterids</taxon>
        <taxon>campanulids</taxon>
        <taxon>Asterales</taxon>
        <taxon>Asteraceae</taxon>
        <taxon>Carduoideae</taxon>
        <taxon>Cardueae</taxon>
        <taxon>Arctiinae</taxon>
        <taxon>Arctium</taxon>
    </lineage>
</organism>
<name>A0ACB9FIX1_ARCLA</name>
<keyword evidence="2" id="KW-1185">Reference proteome</keyword>
<proteinExistence type="predicted"/>
<comment type="caution">
    <text evidence="1">The sequence shown here is derived from an EMBL/GenBank/DDBJ whole genome shotgun (WGS) entry which is preliminary data.</text>
</comment>
<evidence type="ECO:0000313" key="1">
    <source>
        <dbReference type="EMBL" id="KAI3770810.1"/>
    </source>
</evidence>
<reference evidence="1 2" key="2">
    <citation type="journal article" date="2022" name="Mol. Ecol. Resour.">
        <title>The genomes of chicory, endive, great burdock and yacon provide insights into Asteraceae paleo-polyploidization history and plant inulin production.</title>
        <authorList>
            <person name="Fan W."/>
            <person name="Wang S."/>
            <person name="Wang H."/>
            <person name="Wang A."/>
            <person name="Jiang F."/>
            <person name="Liu H."/>
            <person name="Zhao H."/>
            <person name="Xu D."/>
            <person name="Zhang Y."/>
        </authorList>
    </citation>
    <scope>NUCLEOTIDE SEQUENCE [LARGE SCALE GENOMIC DNA]</scope>
    <source>
        <strain evidence="2">cv. Niubang</strain>
    </source>
</reference>
<sequence>MLEDQVYSVDFVILCLGRFKDIPNVLEFPTGKGAEVFRGKVIHSMEYAAMDNDEAAELVKGKNVKVVVGFGKSGIARECSSINGYLWVSAFDTEERYNLFPMMGIVPTECLGNLHFTILTNYATAQLGDWALVCNDSNYSCISRL</sequence>